<sequence>MSSSSTNLTVPRESEWPTYFSKSVIIKAPRQFVWDVLVDFDSYPKWNPYIRESTLIDATKKPLPGHQIALGHQVALKVHMPPTMDDTVKMSAMTETVKQVQKPSELAWGSHRLPGWLFGAQHWNVLTEVEGGTKFEIVTVFSGFVTSMMLSMLSMRQPFIESVDTMAEAMKKRCEELAANSN</sequence>
<evidence type="ECO:0008006" key="3">
    <source>
        <dbReference type="Google" id="ProtNLM"/>
    </source>
</evidence>
<reference evidence="1 2" key="1">
    <citation type="journal article" date="2024" name="J Genomics">
        <title>Draft genome sequencing and assembly of Favolaschia claudopus CIRM-BRFM 2984 isolated from oak limbs.</title>
        <authorList>
            <person name="Navarro D."/>
            <person name="Drula E."/>
            <person name="Chaduli D."/>
            <person name="Cazenave R."/>
            <person name="Ahrendt S."/>
            <person name="Wang J."/>
            <person name="Lipzen A."/>
            <person name="Daum C."/>
            <person name="Barry K."/>
            <person name="Grigoriev I.V."/>
            <person name="Favel A."/>
            <person name="Rosso M.N."/>
            <person name="Martin F."/>
        </authorList>
    </citation>
    <scope>NUCLEOTIDE SEQUENCE [LARGE SCALE GENOMIC DNA]</scope>
    <source>
        <strain evidence="1 2">CIRM-BRFM 2984</strain>
    </source>
</reference>
<dbReference type="InterPro" id="IPR023393">
    <property type="entry name" value="START-like_dom_sf"/>
</dbReference>
<evidence type="ECO:0000313" key="2">
    <source>
        <dbReference type="Proteomes" id="UP001362999"/>
    </source>
</evidence>
<dbReference type="AlphaFoldDB" id="A0AAW0BNB4"/>
<dbReference type="Gene3D" id="3.30.530.20">
    <property type="match status" value="1"/>
</dbReference>
<dbReference type="Proteomes" id="UP001362999">
    <property type="component" value="Unassembled WGS sequence"/>
</dbReference>
<dbReference type="EMBL" id="JAWWNJ010000028">
    <property type="protein sequence ID" value="KAK7028284.1"/>
    <property type="molecule type" value="Genomic_DNA"/>
</dbReference>
<dbReference type="InterPro" id="IPR019587">
    <property type="entry name" value="Polyketide_cyclase/dehydratase"/>
</dbReference>
<dbReference type="CDD" id="cd07822">
    <property type="entry name" value="SRPBCC_4"/>
    <property type="match status" value="1"/>
</dbReference>
<gene>
    <name evidence="1" type="ORF">R3P38DRAFT_3354080</name>
</gene>
<accession>A0AAW0BNB4</accession>
<dbReference type="PANTHER" id="PTHR36166:SF1">
    <property type="entry name" value="SRPBCC DOMAIN-CONTAINING PROTEIN"/>
    <property type="match status" value="1"/>
</dbReference>
<keyword evidence="2" id="KW-1185">Reference proteome</keyword>
<organism evidence="1 2">
    <name type="scientific">Favolaschia claudopus</name>
    <dbReference type="NCBI Taxonomy" id="2862362"/>
    <lineage>
        <taxon>Eukaryota</taxon>
        <taxon>Fungi</taxon>
        <taxon>Dikarya</taxon>
        <taxon>Basidiomycota</taxon>
        <taxon>Agaricomycotina</taxon>
        <taxon>Agaricomycetes</taxon>
        <taxon>Agaricomycetidae</taxon>
        <taxon>Agaricales</taxon>
        <taxon>Marasmiineae</taxon>
        <taxon>Mycenaceae</taxon>
        <taxon>Favolaschia</taxon>
    </lineage>
</organism>
<evidence type="ECO:0000313" key="1">
    <source>
        <dbReference type="EMBL" id="KAK7028284.1"/>
    </source>
</evidence>
<name>A0AAW0BNB4_9AGAR</name>
<dbReference type="Pfam" id="PF10604">
    <property type="entry name" value="Polyketide_cyc2"/>
    <property type="match status" value="1"/>
</dbReference>
<protein>
    <recommendedName>
        <fullName evidence="3">Coenzyme Q-binding protein COQ10 START domain-containing protein</fullName>
    </recommendedName>
</protein>
<proteinExistence type="predicted"/>
<dbReference type="PANTHER" id="PTHR36166">
    <property type="entry name" value="CHROMOSOME 9, WHOLE GENOME SHOTGUN SEQUENCE"/>
    <property type="match status" value="1"/>
</dbReference>
<comment type="caution">
    <text evidence="1">The sequence shown here is derived from an EMBL/GenBank/DDBJ whole genome shotgun (WGS) entry which is preliminary data.</text>
</comment>
<dbReference type="SUPFAM" id="SSF55961">
    <property type="entry name" value="Bet v1-like"/>
    <property type="match status" value="1"/>
</dbReference>